<dbReference type="Pfam" id="PF13401">
    <property type="entry name" value="AAA_22"/>
    <property type="match status" value="1"/>
</dbReference>
<sequence length="324" mass="36284">MTATNELRALRVRETNRYFETGRCLELVKRLTEFEDHALDCLAGGGSRRRSFIVIGESGSGKSTSLERAFTMIPSFQPYQNEYGETVRPLISIEVPKPCSTKDLAIRILHEMGLPASNRANEHELYETVKQQLRERRVLFLHLDEAQDLLRAPTAAAVRSLQDRLKSLIAIPDWPLHTIYSGVPDLARLVSGDLQLANRSLVMRFEPVRFPSDKPLVEKLLCDIAVDHCGLVLADELMTDDFLGRLVASTDGGLGTMIEMVRAACFAALGRNRKNLTARDFAGFYDRASGSLRGDNIITSPRWRDIDRSNALTDLVAQPSKKKK</sequence>
<accession>A0A2L2LHC4</accession>
<name>A0A2L2LHC4_AGRTU</name>
<proteinExistence type="predicted"/>
<gene>
    <name evidence="2" type="ORF">At1D1609_36820</name>
</gene>
<evidence type="ECO:0000313" key="3">
    <source>
        <dbReference type="Proteomes" id="UP000237717"/>
    </source>
</evidence>
<dbReference type="GO" id="GO:0016887">
    <property type="term" value="F:ATP hydrolysis activity"/>
    <property type="evidence" value="ECO:0007669"/>
    <property type="project" value="InterPro"/>
</dbReference>
<organism evidence="2 3">
    <name type="scientific">Agrobacterium tumefaciens</name>
    <dbReference type="NCBI Taxonomy" id="358"/>
    <lineage>
        <taxon>Bacteria</taxon>
        <taxon>Pseudomonadati</taxon>
        <taxon>Pseudomonadota</taxon>
        <taxon>Alphaproteobacteria</taxon>
        <taxon>Hyphomicrobiales</taxon>
        <taxon>Rhizobiaceae</taxon>
        <taxon>Rhizobium/Agrobacterium group</taxon>
        <taxon>Agrobacterium</taxon>
        <taxon>Agrobacterium tumefaciens complex</taxon>
    </lineage>
</organism>
<feature type="domain" description="ORC1/DEAH AAA+ ATPase" evidence="1">
    <location>
        <begin position="48"/>
        <end position="187"/>
    </location>
</feature>
<dbReference type="Gene3D" id="3.40.50.300">
    <property type="entry name" value="P-loop containing nucleotide triphosphate hydrolases"/>
    <property type="match status" value="1"/>
</dbReference>
<dbReference type="SUPFAM" id="SSF52540">
    <property type="entry name" value="P-loop containing nucleoside triphosphate hydrolases"/>
    <property type="match status" value="1"/>
</dbReference>
<dbReference type="InterPro" id="IPR049945">
    <property type="entry name" value="AAA_22"/>
</dbReference>
<evidence type="ECO:0000259" key="1">
    <source>
        <dbReference type="Pfam" id="PF13401"/>
    </source>
</evidence>
<dbReference type="EMBL" id="CP026925">
    <property type="protein sequence ID" value="AVH43735.1"/>
    <property type="molecule type" value="Genomic_DNA"/>
</dbReference>
<reference evidence="2 3" key="1">
    <citation type="submission" date="2018-02" db="EMBL/GenBank/DDBJ databases">
        <title>Complete genome sequence of Agrobacterium tumefaciens 1D1609.</title>
        <authorList>
            <person name="Cho S.-T."/>
            <person name="Haryono M."/>
            <person name="Chang H.-H."/>
            <person name="Santos M.N."/>
            <person name="Lai E.-M."/>
            <person name="Kuo C.-H."/>
        </authorList>
    </citation>
    <scope>NUCLEOTIDE SEQUENCE [LARGE SCALE GENOMIC DNA]</scope>
    <source>
        <strain evidence="2 3">1D1609</strain>
    </source>
</reference>
<dbReference type="AlphaFoldDB" id="A0A2L2LHC4"/>
<dbReference type="Proteomes" id="UP000237717">
    <property type="component" value="Chromosome II"/>
</dbReference>
<evidence type="ECO:0000313" key="2">
    <source>
        <dbReference type="EMBL" id="AVH43735.1"/>
    </source>
</evidence>
<protein>
    <submittedName>
        <fullName evidence="2">TniB protein</fullName>
    </submittedName>
</protein>
<dbReference type="InterPro" id="IPR027417">
    <property type="entry name" value="P-loop_NTPase"/>
</dbReference>
<dbReference type="RefSeq" id="WP_104679751.1">
    <property type="nucleotide sequence ID" value="NZ_CP026925.1"/>
</dbReference>